<dbReference type="EMBL" id="JBEPTF010000001">
    <property type="protein sequence ID" value="MET4682907.1"/>
    <property type="molecule type" value="Genomic_DNA"/>
</dbReference>
<comment type="caution">
    <text evidence="1">The sequence shown here is derived from an EMBL/GenBank/DDBJ whole genome shotgun (WGS) entry which is preliminary data.</text>
</comment>
<evidence type="ECO:0008006" key="3">
    <source>
        <dbReference type="Google" id="ProtNLM"/>
    </source>
</evidence>
<protein>
    <recommendedName>
        <fullName evidence="3">Secreted protein</fullName>
    </recommendedName>
</protein>
<evidence type="ECO:0000313" key="2">
    <source>
        <dbReference type="Proteomes" id="UP001549313"/>
    </source>
</evidence>
<name>A0ABV2R8L2_9CAUL</name>
<evidence type="ECO:0000313" key="1">
    <source>
        <dbReference type="EMBL" id="MET4682907.1"/>
    </source>
</evidence>
<dbReference type="Proteomes" id="UP001549313">
    <property type="component" value="Unassembled WGS sequence"/>
</dbReference>
<dbReference type="RefSeq" id="WP_354087846.1">
    <property type="nucleotide sequence ID" value="NZ_JBEPTF010000001.1"/>
</dbReference>
<organism evidence="1 2">
    <name type="scientific">Brevundimonas faecalis</name>
    <dbReference type="NCBI Taxonomy" id="947378"/>
    <lineage>
        <taxon>Bacteria</taxon>
        <taxon>Pseudomonadati</taxon>
        <taxon>Pseudomonadota</taxon>
        <taxon>Alphaproteobacteria</taxon>
        <taxon>Caulobacterales</taxon>
        <taxon>Caulobacteraceae</taxon>
        <taxon>Brevundimonas</taxon>
    </lineage>
</organism>
<accession>A0ABV2R8L2</accession>
<sequence>MIAFLLSAALTALVQAPGPSPLEPLQPLAGEEADAKAPACTADRRWCAVIDTDETREHRVLRLYDGPPDGREPVASHPIEGPTESYWKLSGVLRKEGEEAILVGADMDLTAMYSGGGGMSTYRTLVRFAPSETPQDVLTVPVGGSLTIRACFGEEDTAQRAGACHDEYDFTGALQAEGDAFPPTLIYSTTATSFPGPVSRNEDSLAKPPLKPKDLVKVVDEACTIRRVFVFDPATKAYVPDAPLPDCSAYTVP</sequence>
<gene>
    <name evidence="1" type="ORF">ABIE19_000816</name>
</gene>
<reference evidence="1 2" key="1">
    <citation type="submission" date="2024-06" db="EMBL/GenBank/DDBJ databases">
        <title>Sorghum-associated microbial communities from plants grown in Nebraska, USA.</title>
        <authorList>
            <person name="Schachtman D."/>
        </authorList>
    </citation>
    <scope>NUCLEOTIDE SEQUENCE [LARGE SCALE GENOMIC DNA]</scope>
    <source>
        <strain evidence="1 2">2814</strain>
    </source>
</reference>
<keyword evidence="2" id="KW-1185">Reference proteome</keyword>
<proteinExistence type="predicted"/>